<organism evidence="1 2">
    <name type="scientific">Elysia marginata</name>
    <dbReference type="NCBI Taxonomy" id="1093978"/>
    <lineage>
        <taxon>Eukaryota</taxon>
        <taxon>Metazoa</taxon>
        <taxon>Spiralia</taxon>
        <taxon>Lophotrochozoa</taxon>
        <taxon>Mollusca</taxon>
        <taxon>Gastropoda</taxon>
        <taxon>Heterobranchia</taxon>
        <taxon>Euthyneura</taxon>
        <taxon>Panpulmonata</taxon>
        <taxon>Sacoglossa</taxon>
        <taxon>Placobranchoidea</taxon>
        <taxon>Plakobranchidae</taxon>
        <taxon>Elysia</taxon>
    </lineage>
</organism>
<dbReference type="AlphaFoldDB" id="A0AAV4EL82"/>
<evidence type="ECO:0000313" key="2">
    <source>
        <dbReference type="Proteomes" id="UP000762676"/>
    </source>
</evidence>
<sequence length="101" mass="11822">MYKVNVEDHLLLRCETRTRGHGYKLTKQVCCLEVNKQFLWLEGHKNMENFATKHGLCIQFKHLKKSIAGSSWLTNLAPTSHCIQRFHPRKVVGIENLKINY</sequence>
<name>A0AAV4EL82_9GAST</name>
<keyword evidence="2" id="KW-1185">Reference proteome</keyword>
<dbReference type="Proteomes" id="UP000762676">
    <property type="component" value="Unassembled WGS sequence"/>
</dbReference>
<comment type="caution">
    <text evidence="1">The sequence shown here is derived from an EMBL/GenBank/DDBJ whole genome shotgun (WGS) entry which is preliminary data.</text>
</comment>
<accession>A0AAV4EL82</accession>
<reference evidence="1 2" key="1">
    <citation type="journal article" date="2021" name="Elife">
        <title>Chloroplast acquisition without the gene transfer in kleptoplastic sea slugs, Plakobranchus ocellatus.</title>
        <authorList>
            <person name="Maeda T."/>
            <person name="Takahashi S."/>
            <person name="Yoshida T."/>
            <person name="Shimamura S."/>
            <person name="Takaki Y."/>
            <person name="Nagai Y."/>
            <person name="Toyoda A."/>
            <person name="Suzuki Y."/>
            <person name="Arimoto A."/>
            <person name="Ishii H."/>
            <person name="Satoh N."/>
            <person name="Nishiyama T."/>
            <person name="Hasebe M."/>
            <person name="Maruyama T."/>
            <person name="Minagawa J."/>
            <person name="Obokata J."/>
            <person name="Shigenobu S."/>
        </authorList>
    </citation>
    <scope>NUCLEOTIDE SEQUENCE [LARGE SCALE GENOMIC DNA]</scope>
</reference>
<protein>
    <submittedName>
        <fullName evidence="1">Uncharacterized protein</fullName>
    </submittedName>
</protein>
<evidence type="ECO:0000313" key="1">
    <source>
        <dbReference type="EMBL" id="GFR61389.1"/>
    </source>
</evidence>
<dbReference type="EMBL" id="BMAT01010823">
    <property type="protein sequence ID" value="GFR61389.1"/>
    <property type="molecule type" value="Genomic_DNA"/>
</dbReference>
<gene>
    <name evidence="1" type="ORF">ElyMa_005431700</name>
</gene>
<proteinExistence type="predicted"/>